<feature type="domain" description="Pyruvate/ketoisovalerate oxidoreductase catalytic" evidence="2">
    <location>
        <begin position="11"/>
        <end position="171"/>
    </location>
</feature>
<dbReference type="PANTHER" id="PTHR42730:SF1">
    <property type="entry name" value="2-OXOGLUTARATE SYNTHASE SUBUNIT KORC"/>
    <property type="match status" value="1"/>
</dbReference>
<dbReference type="Pfam" id="PF01558">
    <property type="entry name" value="POR"/>
    <property type="match status" value="1"/>
</dbReference>
<dbReference type="Gene3D" id="3.40.920.10">
    <property type="entry name" value="Pyruvate-ferredoxin oxidoreductase, PFOR, domain III"/>
    <property type="match status" value="1"/>
</dbReference>
<evidence type="ECO:0000256" key="1">
    <source>
        <dbReference type="ARBA" id="ARBA00023002"/>
    </source>
</evidence>
<gene>
    <name evidence="3" type="primary">porC_2</name>
    <name evidence="3" type="ORF">DDT42_00385</name>
</gene>
<dbReference type="InterPro" id="IPR002869">
    <property type="entry name" value="Pyrv_flavodox_OxRed_cen"/>
</dbReference>
<evidence type="ECO:0000313" key="4">
    <source>
        <dbReference type="Proteomes" id="UP000811545"/>
    </source>
</evidence>
<reference evidence="3 4" key="1">
    <citation type="journal article" date="2021" name="bioRxiv">
        <title>Unique metabolic strategies in Hadean analogues reveal hints for primordial physiology.</title>
        <authorList>
            <person name="Nobu M.K."/>
            <person name="Nakai R."/>
            <person name="Tamazawa S."/>
            <person name="Mori H."/>
            <person name="Toyoda A."/>
            <person name="Ijiri A."/>
            <person name="Suzuki S."/>
            <person name="Kurokawa K."/>
            <person name="Kamagata Y."/>
            <person name="Tamaki H."/>
        </authorList>
    </citation>
    <scope>NUCLEOTIDE SEQUENCE [LARGE SCALE GENOMIC DNA]</scope>
    <source>
        <strain evidence="3">BS525</strain>
    </source>
</reference>
<dbReference type="InterPro" id="IPR019752">
    <property type="entry name" value="Pyrv/ketoisovalerate_OxRed_cat"/>
</dbReference>
<evidence type="ECO:0000313" key="3">
    <source>
        <dbReference type="EMBL" id="MBT9144544.1"/>
    </source>
</evidence>
<name>A0A9E2BGF6_PSYF1</name>
<dbReference type="EMBL" id="QLTW01000011">
    <property type="protein sequence ID" value="MBT9144544.1"/>
    <property type="molecule type" value="Genomic_DNA"/>
</dbReference>
<dbReference type="EC" id="1.2.7.1" evidence="3"/>
<comment type="caution">
    <text evidence="3">The sequence shown here is derived from an EMBL/GenBank/DDBJ whole genome shotgun (WGS) entry which is preliminary data.</text>
</comment>
<dbReference type="PANTHER" id="PTHR42730">
    <property type="entry name" value="2-OXOGLUTARATE SYNTHASE SUBUNIT KORC"/>
    <property type="match status" value="1"/>
</dbReference>
<evidence type="ECO:0000259" key="2">
    <source>
        <dbReference type="Pfam" id="PF01558"/>
    </source>
</evidence>
<keyword evidence="1 3" id="KW-0560">Oxidoreductase</keyword>
<dbReference type="InterPro" id="IPR052554">
    <property type="entry name" value="2-oxoglutarate_synth_KorC"/>
</dbReference>
<proteinExistence type="predicted"/>
<dbReference type="Proteomes" id="UP000811545">
    <property type="component" value="Unassembled WGS sequence"/>
</dbReference>
<accession>A0A9E2BGF6</accession>
<organism evidence="3 4">
    <name type="scientific">Psychracetigena formicireducens</name>
    <dbReference type="NCBI Taxonomy" id="2986056"/>
    <lineage>
        <taxon>Bacteria</taxon>
        <taxon>Bacillati</taxon>
        <taxon>Candidatus Lithacetigenota</taxon>
        <taxon>Candidatus Psychracetigena</taxon>
    </lineage>
</organism>
<sequence>MVQQFRFGGTGGQGIGVMGVVFAEAGVLEGKEVAFSQSYGPEARGGASRTDVIFSDSYIYYPRVTQPDFMVMLSQASFDRYVKKNGSNSVTIVDDFIDTDEVEGVSIIKVPIIDTTLKEFKKPVFSNFLALGVLAKISQSLSCKSLEEAVKRRMGGKYLIENLKALSIGFELINK</sequence>
<dbReference type="AlphaFoldDB" id="A0A9E2BGF6"/>
<keyword evidence="3" id="KW-0670">Pyruvate</keyword>
<protein>
    <submittedName>
        <fullName evidence="3">Pyruvate synthase subunit PorC</fullName>
        <ecNumber evidence="3">1.2.7.1</ecNumber>
    </submittedName>
</protein>
<dbReference type="SUPFAM" id="SSF53323">
    <property type="entry name" value="Pyruvate-ferredoxin oxidoreductase, PFOR, domain III"/>
    <property type="match status" value="1"/>
</dbReference>
<dbReference type="GO" id="GO:0019164">
    <property type="term" value="F:pyruvate synthase activity"/>
    <property type="evidence" value="ECO:0007669"/>
    <property type="project" value="UniProtKB-EC"/>
</dbReference>